<dbReference type="InterPro" id="IPR032809">
    <property type="entry name" value="Put_HupE_UreJ"/>
</dbReference>
<keyword evidence="1" id="KW-0812">Transmembrane</keyword>
<feature type="transmembrane region" description="Helical" evidence="1">
    <location>
        <begin position="213"/>
        <end position="240"/>
    </location>
</feature>
<name>A0ABX1GIR0_9GAMM</name>
<protein>
    <submittedName>
        <fullName evidence="3">HupE/UreJ family protein</fullName>
    </submittedName>
</protein>
<proteinExistence type="predicted"/>
<evidence type="ECO:0000256" key="1">
    <source>
        <dbReference type="SAM" id="Phobius"/>
    </source>
</evidence>
<evidence type="ECO:0000256" key="2">
    <source>
        <dbReference type="SAM" id="SignalP"/>
    </source>
</evidence>
<feature type="chain" id="PRO_5046325227" evidence="2">
    <location>
        <begin position="23"/>
        <end position="358"/>
    </location>
</feature>
<evidence type="ECO:0000313" key="4">
    <source>
        <dbReference type="Proteomes" id="UP000765845"/>
    </source>
</evidence>
<keyword evidence="1" id="KW-0472">Membrane</keyword>
<reference evidence="3 4" key="1">
    <citation type="submission" date="2020-04" db="EMBL/GenBank/DDBJ databases">
        <authorList>
            <person name="Yoon J."/>
        </authorList>
    </citation>
    <scope>NUCLEOTIDE SEQUENCE [LARGE SCALE GENOMIC DNA]</scope>
    <source>
        <strain evidence="3 4">KMU-166</strain>
    </source>
</reference>
<organism evidence="3 4">
    <name type="scientific">Spongiibacter thalassae</name>
    <dbReference type="NCBI Taxonomy" id="2721624"/>
    <lineage>
        <taxon>Bacteria</taxon>
        <taxon>Pseudomonadati</taxon>
        <taxon>Pseudomonadota</taxon>
        <taxon>Gammaproteobacteria</taxon>
        <taxon>Cellvibrionales</taxon>
        <taxon>Spongiibacteraceae</taxon>
        <taxon>Spongiibacter</taxon>
    </lineage>
</organism>
<feature type="signal peptide" evidence="2">
    <location>
        <begin position="1"/>
        <end position="22"/>
    </location>
</feature>
<feature type="transmembrane region" description="Helical" evidence="1">
    <location>
        <begin position="246"/>
        <end position="264"/>
    </location>
</feature>
<dbReference type="Pfam" id="PF13795">
    <property type="entry name" value="HupE_UreJ_2"/>
    <property type="match status" value="1"/>
</dbReference>
<accession>A0ABX1GIR0</accession>
<keyword evidence="4" id="KW-1185">Reference proteome</keyword>
<feature type="transmembrane region" description="Helical" evidence="1">
    <location>
        <begin position="180"/>
        <end position="201"/>
    </location>
</feature>
<feature type="transmembrane region" description="Helical" evidence="1">
    <location>
        <begin position="338"/>
        <end position="355"/>
    </location>
</feature>
<comment type="caution">
    <text evidence="3">The sequence shown here is derived from an EMBL/GenBank/DDBJ whole genome shotgun (WGS) entry which is preliminary data.</text>
</comment>
<sequence>MMARSALILLLLVVFTMGTAHAHKASDSFLYITDGSARLDVAVQDLQRLQNIDSNGDGRVVWGELRAAEAALAADILGAVVLQRDGAFCAVNAALSGVTQHSDGAYGVWQLESPCLAAEVQGVSLSYELLFAIDPLHRSLYRVERGAVVDVGVLAPDSPPLLLGQHSLWKTVVDFFGQGVIHLVFGYDHILFLLALLLPVVARLPASSRLPGLLWQCGKIVTAFTLAHSLTLTAASLSWVRLPSGPVELVIALSVSIAAVLGLWSRYHLQWQLAAGFGLIHGFGFASMLAGLLAEGPHTVLALASFNLGIEVAQIAVMLLVLPVLYLFRRAVWYQRGVNPAAMAVITLIGMFWAWQRI</sequence>
<keyword evidence="1" id="KW-1133">Transmembrane helix</keyword>
<dbReference type="Proteomes" id="UP000765845">
    <property type="component" value="Unassembled WGS sequence"/>
</dbReference>
<dbReference type="RefSeq" id="WP_168451325.1">
    <property type="nucleotide sequence ID" value="NZ_JAAWWK010000006.1"/>
</dbReference>
<feature type="transmembrane region" description="Helical" evidence="1">
    <location>
        <begin position="300"/>
        <end position="326"/>
    </location>
</feature>
<keyword evidence="2" id="KW-0732">Signal</keyword>
<gene>
    <name evidence="3" type="ORF">HCU74_15415</name>
</gene>
<feature type="transmembrane region" description="Helical" evidence="1">
    <location>
        <begin position="271"/>
        <end position="294"/>
    </location>
</feature>
<dbReference type="EMBL" id="JAAWWK010000006">
    <property type="protein sequence ID" value="NKI18796.1"/>
    <property type="molecule type" value="Genomic_DNA"/>
</dbReference>
<evidence type="ECO:0000313" key="3">
    <source>
        <dbReference type="EMBL" id="NKI18796.1"/>
    </source>
</evidence>